<keyword evidence="1" id="KW-0812">Transmembrane</keyword>
<evidence type="ECO:0000313" key="2">
    <source>
        <dbReference type="EMBL" id="QEC62171.1"/>
    </source>
</evidence>
<name>A0A5B8UV12_9SPHI</name>
<evidence type="ECO:0000256" key="1">
    <source>
        <dbReference type="SAM" id="Phobius"/>
    </source>
</evidence>
<accession>A0A5B8UV12</accession>
<organism evidence="2 3">
    <name type="scientific">Mucilaginibacter ginsenosidivorans</name>
    <dbReference type="NCBI Taxonomy" id="398053"/>
    <lineage>
        <taxon>Bacteria</taxon>
        <taxon>Pseudomonadati</taxon>
        <taxon>Bacteroidota</taxon>
        <taxon>Sphingobacteriia</taxon>
        <taxon>Sphingobacteriales</taxon>
        <taxon>Sphingobacteriaceae</taxon>
        <taxon>Mucilaginibacter</taxon>
    </lineage>
</organism>
<dbReference type="EMBL" id="CP042436">
    <property type="protein sequence ID" value="QEC62171.1"/>
    <property type="molecule type" value="Genomic_DNA"/>
</dbReference>
<sequence length="186" mass="20527">MKELEISGRRYDIYTVTGKVNEAGKNMETKVHGGGGGGYSYRGTGGTAPVTITSTTVVHDQIFLTDDSGTEHAFQLQDFNVACRETNLISVIWAIKKGKKLGPYIVVVNHSTRKSFYNDKELKKIFRFNIWYFLGGGFLLGLVLGRSITGGIFGLLFGLLMWAVTWNGPKLREFKEEASLPPAVLA</sequence>
<reference evidence="2 3" key="1">
    <citation type="journal article" date="2017" name="Curr. Microbiol.">
        <title>Mucilaginibacter ginsenosidivorans sp. nov., Isolated from Soil of Ginseng Field.</title>
        <authorList>
            <person name="Kim M.M."/>
            <person name="Siddiqi M.Z."/>
            <person name="Im W.T."/>
        </authorList>
    </citation>
    <scope>NUCLEOTIDE SEQUENCE [LARGE SCALE GENOMIC DNA]</scope>
    <source>
        <strain evidence="2 3">Gsoil 3017</strain>
    </source>
</reference>
<keyword evidence="1" id="KW-0472">Membrane</keyword>
<dbReference type="OrthoDB" id="823791at2"/>
<proteinExistence type="predicted"/>
<dbReference type="AlphaFoldDB" id="A0A5B8UV12"/>
<keyword evidence="1" id="KW-1133">Transmembrane helix</keyword>
<keyword evidence="3" id="KW-1185">Reference proteome</keyword>
<feature type="transmembrane region" description="Helical" evidence="1">
    <location>
        <begin position="130"/>
        <end position="163"/>
    </location>
</feature>
<protein>
    <submittedName>
        <fullName evidence="2">Uncharacterized protein</fullName>
    </submittedName>
</protein>
<gene>
    <name evidence="2" type="ORF">FRZ54_06095</name>
</gene>
<evidence type="ECO:0000313" key="3">
    <source>
        <dbReference type="Proteomes" id="UP000321479"/>
    </source>
</evidence>
<dbReference type="RefSeq" id="WP_147030748.1">
    <property type="nucleotide sequence ID" value="NZ_CP042436.1"/>
</dbReference>
<dbReference type="KEGG" id="mgin:FRZ54_06095"/>
<dbReference type="Proteomes" id="UP000321479">
    <property type="component" value="Chromosome"/>
</dbReference>